<evidence type="ECO:0008006" key="4">
    <source>
        <dbReference type="Google" id="ProtNLM"/>
    </source>
</evidence>
<evidence type="ECO:0000313" key="3">
    <source>
        <dbReference type="Proteomes" id="UP001157069"/>
    </source>
</evidence>
<sequence>MAAIALSGALALGLSGCTMWMHVETSRPYHPSNGVNITLGDLQLRNVVVLTEDGELGNLMGTAVNLTGSDIDFTVQWKADGAYQEVSLTADANGRTNFGVDDQVTLQPLGEPAGGLLEAVVHIDDGQKALRIPVLDATLPEYDEVLPTPTPTPTPVETASTEPDASTEG</sequence>
<evidence type="ECO:0000313" key="2">
    <source>
        <dbReference type="EMBL" id="GMA91351.1"/>
    </source>
</evidence>
<evidence type="ECO:0000256" key="1">
    <source>
        <dbReference type="SAM" id="MobiDB-lite"/>
    </source>
</evidence>
<feature type="region of interest" description="Disordered" evidence="1">
    <location>
        <begin position="144"/>
        <end position="169"/>
    </location>
</feature>
<accession>A0ABQ6JV19</accession>
<protein>
    <recommendedName>
        <fullName evidence="4">DNA modification methylase</fullName>
    </recommendedName>
</protein>
<name>A0ABQ6JV19_9MICO</name>
<proteinExistence type="predicted"/>
<reference evidence="3" key="1">
    <citation type="journal article" date="2019" name="Int. J. Syst. Evol. Microbiol.">
        <title>The Global Catalogue of Microorganisms (GCM) 10K type strain sequencing project: providing services to taxonomists for standard genome sequencing and annotation.</title>
        <authorList>
            <consortium name="The Broad Institute Genomics Platform"/>
            <consortium name="The Broad Institute Genome Sequencing Center for Infectious Disease"/>
            <person name="Wu L."/>
            <person name="Ma J."/>
        </authorList>
    </citation>
    <scope>NUCLEOTIDE SEQUENCE [LARGE SCALE GENOMIC DNA]</scope>
    <source>
        <strain evidence="3">NBRC 108755</strain>
    </source>
</reference>
<gene>
    <name evidence="2" type="ORF">GCM10025869_18800</name>
</gene>
<comment type="caution">
    <text evidence="2">The sequence shown here is derived from an EMBL/GenBank/DDBJ whole genome shotgun (WGS) entry which is preliminary data.</text>
</comment>
<keyword evidence="3" id="KW-1185">Reference proteome</keyword>
<dbReference type="Proteomes" id="UP001157069">
    <property type="component" value="Unassembled WGS sequence"/>
</dbReference>
<organism evidence="2 3">
    <name type="scientific">Homoserinibacter gongjuensis</name>
    <dbReference type="NCBI Taxonomy" id="1162968"/>
    <lineage>
        <taxon>Bacteria</taxon>
        <taxon>Bacillati</taxon>
        <taxon>Actinomycetota</taxon>
        <taxon>Actinomycetes</taxon>
        <taxon>Micrococcales</taxon>
        <taxon>Microbacteriaceae</taxon>
        <taxon>Homoserinibacter</taxon>
    </lineage>
</organism>
<dbReference type="EMBL" id="BSVA01000001">
    <property type="protein sequence ID" value="GMA91351.1"/>
    <property type="molecule type" value="Genomic_DNA"/>
</dbReference>